<dbReference type="PANTHER" id="PTHR37299:SF1">
    <property type="entry name" value="STAGE 0 SPORULATION PROTEIN A HOMOLOG"/>
    <property type="match status" value="1"/>
</dbReference>
<accession>A0A1H0VN97</accession>
<evidence type="ECO:0000313" key="5">
    <source>
        <dbReference type="Proteomes" id="UP000199159"/>
    </source>
</evidence>
<dbReference type="InterPro" id="IPR001789">
    <property type="entry name" value="Sig_transdc_resp-reg_receiver"/>
</dbReference>
<dbReference type="STRING" id="930152.SAMN05216565_10794"/>
<evidence type="ECO:0000256" key="1">
    <source>
        <dbReference type="PROSITE-ProRule" id="PRU00169"/>
    </source>
</evidence>
<dbReference type="SMART" id="SM00448">
    <property type="entry name" value="REC"/>
    <property type="match status" value="1"/>
</dbReference>
<dbReference type="Proteomes" id="UP000199159">
    <property type="component" value="Unassembled WGS sequence"/>
</dbReference>
<dbReference type="Pfam" id="PF04397">
    <property type="entry name" value="LytTR"/>
    <property type="match status" value="1"/>
</dbReference>
<dbReference type="PANTHER" id="PTHR37299">
    <property type="entry name" value="TRANSCRIPTIONAL REGULATOR-RELATED"/>
    <property type="match status" value="1"/>
</dbReference>
<sequence>MIRIAIVEDDEKEASILEKFINQYGETSKVSFHIELIKDAIHLLDHYNPVYDIIFMDIEMPHLNGMEAAVRLRELDNVVTLIFVTNMAKYAVKGYEVDALDFIVKPVRYSTFSMKFKKALAKISSNKDINIVVSRKGGIVCLTSRQMIYIEVVGHRLIYHLSDHTVEGFGSLSDLEKQLQTCNFLRCNSCYLINPQYISHVQGYTVTMTNGDELQISRPRKKQFMAQLADLLGEGKDMKL</sequence>
<name>A0A1H0VN97_9BACI</name>
<dbReference type="AlphaFoldDB" id="A0A1H0VN97"/>
<dbReference type="Pfam" id="PF00072">
    <property type="entry name" value="Response_reg"/>
    <property type="match status" value="1"/>
</dbReference>
<protein>
    <submittedName>
        <fullName evidence="4">DNA-binding response regulator, LytR/AlgR family</fullName>
    </submittedName>
</protein>
<dbReference type="SMART" id="SM00850">
    <property type="entry name" value="LytTR"/>
    <property type="match status" value="1"/>
</dbReference>
<evidence type="ECO:0000259" key="2">
    <source>
        <dbReference type="PROSITE" id="PS50110"/>
    </source>
</evidence>
<dbReference type="GO" id="GO:0003677">
    <property type="term" value="F:DNA binding"/>
    <property type="evidence" value="ECO:0007669"/>
    <property type="project" value="UniProtKB-KW"/>
</dbReference>
<dbReference type="InterPro" id="IPR046947">
    <property type="entry name" value="LytR-like"/>
</dbReference>
<organism evidence="4 5">
    <name type="scientific">Litchfieldia salsa</name>
    <dbReference type="NCBI Taxonomy" id="930152"/>
    <lineage>
        <taxon>Bacteria</taxon>
        <taxon>Bacillati</taxon>
        <taxon>Bacillota</taxon>
        <taxon>Bacilli</taxon>
        <taxon>Bacillales</taxon>
        <taxon>Bacillaceae</taxon>
        <taxon>Litchfieldia</taxon>
    </lineage>
</organism>
<dbReference type="Gene3D" id="3.40.50.2300">
    <property type="match status" value="1"/>
</dbReference>
<keyword evidence="4" id="KW-0238">DNA-binding</keyword>
<dbReference type="GO" id="GO:0000156">
    <property type="term" value="F:phosphorelay response regulator activity"/>
    <property type="evidence" value="ECO:0007669"/>
    <property type="project" value="InterPro"/>
</dbReference>
<dbReference type="Gene3D" id="2.40.50.1020">
    <property type="entry name" value="LytTr DNA-binding domain"/>
    <property type="match status" value="1"/>
</dbReference>
<reference evidence="5" key="1">
    <citation type="submission" date="2016-10" db="EMBL/GenBank/DDBJ databases">
        <authorList>
            <person name="Varghese N."/>
            <person name="Submissions S."/>
        </authorList>
    </citation>
    <scope>NUCLEOTIDE SEQUENCE [LARGE SCALE GENOMIC DNA]</scope>
    <source>
        <strain evidence="5">IBRC-M10078</strain>
    </source>
</reference>
<feature type="domain" description="HTH LytTR-type" evidence="3">
    <location>
        <begin position="131"/>
        <end position="230"/>
    </location>
</feature>
<dbReference type="PROSITE" id="PS50930">
    <property type="entry name" value="HTH_LYTTR"/>
    <property type="match status" value="1"/>
</dbReference>
<dbReference type="SUPFAM" id="SSF52172">
    <property type="entry name" value="CheY-like"/>
    <property type="match status" value="1"/>
</dbReference>
<evidence type="ECO:0000313" key="4">
    <source>
        <dbReference type="EMBL" id="SDP79900.1"/>
    </source>
</evidence>
<keyword evidence="1" id="KW-0597">Phosphoprotein</keyword>
<keyword evidence="5" id="KW-1185">Reference proteome</keyword>
<dbReference type="RefSeq" id="WP_090855743.1">
    <property type="nucleotide sequence ID" value="NZ_FNJU01000007.1"/>
</dbReference>
<feature type="modified residue" description="4-aspartylphosphate" evidence="1">
    <location>
        <position position="57"/>
    </location>
</feature>
<proteinExistence type="predicted"/>
<dbReference type="OrthoDB" id="3190595at2"/>
<gene>
    <name evidence="4" type="ORF">SAMN05216565_10794</name>
</gene>
<dbReference type="InterPro" id="IPR007492">
    <property type="entry name" value="LytTR_DNA-bd_dom"/>
</dbReference>
<dbReference type="EMBL" id="FNJU01000007">
    <property type="protein sequence ID" value="SDP79900.1"/>
    <property type="molecule type" value="Genomic_DNA"/>
</dbReference>
<feature type="domain" description="Response regulatory" evidence="2">
    <location>
        <begin position="3"/>
        <end position="120"/>
    </location>
</feature>
<dbReference type="PROSITE" id="PS50110">
    <property type="entry name" value="RESPONSE_REGULATORY"/>
    <property type="match status" value="1"/>
</dbReference>
<evidence type="ECO:0000259" key="3">
    <source>
        <dbReference type="PROSITE" id="PS50930"/>
    </source>
</evidence>
<dbReference type="InterPro" id="IPR011006">
    <property type="entry name" value="CheY-like_superfamily"/>
</dbReference>